<proteinExistence type="inferred from homology"/>
<dbReference type="NCBIfam" id="TIGR01434">
    <property type="entry name" value="glu_cys_ligase"/>
    <property type="match status" value="1"/>
</dbReference>
<evidence type="ECO:0000256" key="8">
    <source>
        <dbReference type="HAMAP-Rule" id="MF_00578"/>
    </source>
</evidence>
<evidence type="ECO:0000313" key="12">
    <source>
        <dbReference type="Proteomes" id="UP001595710"/>
    </source>
</evidence>
<dbReference type="PANTHER" id="PTHR38761">
    <property type="entry name" value="GLUTAMATE--CYSTEINE LIGASE"/>
    <property type="match status" value="1"/>
</dbReference>
<dbReference type="Pfam" id="PF04262">
    <property type="entry name" value="Glu_cys_ligase"/>
    <property type="match status" value="1"/>
</dbReference>
<dbReference type="PANTHER" id="PTHR38761:SF1">
    <property type="entry name" value="GLUTAMATE--CYSTEINE LIGASE"/>
    <property type="match status" value="1"/>
</dbReference>
<dbReference type="Proteomes" id="UP001595710">
    <property type="component" value="Unassembled WGS sequence"/>
</dbReference>
<evidence type="ECO:0000256" key="1">
    <source>
        <dbReference type="ARBA" id="ARBA00005006"/>
    </source>
</evidence>
<evidence type="ECO:0000256" key="4">
    <source>
        <dbReference type="ARBA" id="ARBA00022684"/>
    </source>
</evidence>
<keyword evidence="6 8" id="KW-0067">ATP-binding</keyword>
<evidence type="ECO:0000256" key="7">
    <source>
        <dbReference type="ARBA" id="ARBA00048819"/>
    </source>
</evidence>
<keyword evidence="3 8" id="KW-0436">Ligase</keyword>
<gene>
    <name evidence="8 11" type="primary">gshA</name>
    <name evidence="11" type="ORF">ACFOND_04860</name>
</gene>
<keyword evidence="12" id="KW-1185">Reference proteome</keyword>
<organism evidence="11 12">
    <name type="scientific">Reinekea marina</name>
    <dbReference type="NCBI Taxonomy" id="1310421"/>
    <lineage>
        <taxon>Bacteria</taxon>
        <taxon>Pseudomonadati</taxon>
        <taxon>Pseudomonadota</taxon>
        <taxon>Gammaproteobacteria</taxon>
        <taxon>Oceanospirillales</taxon>
        <taxon>Saccharospirillaceae</taxon>
        <taxon>Reinekea</taxon>
    </lineage>
</organism>
<accession>A0ABV7WNR1</accession>
<dbReference type="InterPro" id="IPR007370">
    <property type="entry name" value="Glu_cys_ligase"/>
</dbReference>
<name>A0ABV7WNR1_9GAMM</name>
<keyword evidence="5 8" id="KW-0547">Nucleotide-binding</keyword>
<evidence type="ECO:0000256" key="3">
    <source>
        <dbReference type="ARBA" id="ARBA00022598"/>
    </source>
</evidence>
<dbReference type="GO" id="GO:0004357">
    <property type="term" value="F:glutamate-cysteine ligase activity"/>
    <property type="evidence" value="ECO:0007669"/>
    <property type="project" value="UniProtKB-EC"/>
</dbReference>
<evidence type="ECO:0000256" key="2">
    <source>
        <dbReference type="ARBA" id="ARBA00008772"/>
    </source>
</evidence>
<dbReference type="SUPFAM" id="SSF55931">
    <property type="entry name" value="Glutamine synthetase/guanido kinase"/>
    <property type="match status" value="1"/>
</dbReference>
<evidence type="ECO:0000256" key="6">
    <source>
        <dbReference type="ARBA" id="ARBA00022840"/>
    </source>
</evidence>
<comment type="pathway">
    <text evidence="1 8 9">Sulfur metabolism; glutathione biosynthesis; glutathione from L-cysteine and L-glutamate: step 1/2.</text>
</comment>
<comment type="similarity">
    <text evidence="2 8">Belongs to the glutamate--cysteine ligase type 1 family. Type 1 subfamily.</text>
</comment>
<dbReference type="InterPro" id="IPR014746">
    <property type="entry name" value="Gln_synth/guanido_kin_cat_dom"/>
</dbReference>
<reference evidence="12" key="1">
    <citation type="journal article" date="2019" name="Int. J. Syst. Evol. Microbiol.">
        <title>The Global Catalogue of Microorganisms (GCM) 10K type strain sequencing project: providing services to taxonomists for standard genome sequencing and annotation.</title>
        <authorList>
            <consortium name="The Broad Institute Genomics Platform"/>
            <consortium name="The Broad Institute Genome Sequencing Center for Infectious Disease"/>
            <person name="Wu L."/>
            <person name="Ma J."/>
        </authorList>
    </citation>
    <scope>NUCLEOTIDE SEQUENCE [LARGE SCALE GENOMIC DNA]</scope>
    <source>
        <strain evidence="12">CECT 8288</strain>
    </source>
</reference>
<dbReference type="EMBL" id="JBHRYN010000007">
    <property type="protein sequence ID" value="MFC3700965.1"/>
    <property type="molecule type" value="Genomic_DNA"/>
</dbReference>
<dbReference type="RefSeq" id="WP_290280344.1">
    <property type="nucleotide sequence ID" value="NZ_JAUFQI010000001.1"/>
</dbReference>
<feature type="domain" description="Glutamate--cysteine ligase" evidence="10">
    <location>
        <begin position="16"/>
        <end position="377"/>
    </location>
</feature>
<evidence type="ECO:0000256" key="5">
    <source>
        <dbReference type="ARBA" id="ARBA00022741"/>
    </source>
</evidence>
<protein>
    <recommendedName>
        <fullName evidence="8">Glutamate--cysteine ligase</fullName>
        <ecNumber evidence="8">6.3.2.2</ecNumber>
    </recommendedName>
    <alternativeName>
        <fullName evidence="8">Gamma-ECS</fullName>
        <shortName evidence="8">GCS</shortName>
    </alternativeName>
    <alternativeName>
        <fullName evidence="8">Gamma-glutamylcysteine synthetase</fullName>
    </alternativeName>
</protein>
<evidence type="ECO:0000313" key="11">
    <source>
        <dbReference type="EMBL" id="MFC3700965.1"/>
    </source>
</evidence>
<evidence type="ECO:0000256" key="9">
    <source>
        <dbReference type="RuleBase" id="RU004391"/>
    </source>
</evidence>
<evidence type="ECO:0000259" key="10">
    <source>
        <dbReference type="Pfam" id="PF04262"/>
    </source>
</evidence>
<dbReference type="EC" id="6.3.2.2" evidence="8"/>
<comment type="catalytic activity">
    <reaction evidence="7 8 9">
        <text>L-cysteine + L-glutamate + ATP = gamma-L-glutamyl-L-cysteine + ADP + phosphate + H(+)</text>
        <dbReference type="Rhea" id="RHEA:13285"/>
        <dbReference type="ChEBI" id="CHEBI:15378"/>
        <dbReference type="ChEBI" id="CHEBI:29985"/>
        <dbReference type="ChEBI" id="CHEBI:30616"/>
        <dbReference type="ChEBI" id="CHEBI:35235"/>
        <dbReference type="ChEBI" id="CHEBI:43474"/>
        <dbReference type="ChEBI" id="CHEBI:58173"/>
        <dbReference type="ChEBI" id="CHEBI:456216"/>
        <dbReference type="EC" id="6.3.2.2"/>
    </reaction>
</comment>
<sequence length="517" mass="59138">MAKLSRLKRLQALDHAAFKFQRGIERETLRVDTTGTLSQTPHPETLGAALTHGSITTDYSEALLEFITGVHTNSDELIEELDSLHRFTHSQMKGEHFWAGSMPSKLPEQEQIPIAQYGSSHSGLMKTYYRHGLWHRYGRKMQTIAGLHYNWSLPDAFWTQWAKSNGETDNLQDFKTKEYFGLIRSFRRHSWLLLYLFGASPAMDKSFLDTKNDNLASLGDDTLFAPYATSLRMSDLGYSNRAQKELFVCFNSLESYADTLIKAIKTPYADYEKIGTKTEAGYNQLNTSILQIENEYYSDIRPKRVVGSGETPINGLRARGVEYIEVRCLDINPFEPLGINKSQMNFIDLFLLWCLVQDSPMIEPNECSLLRDNSERVALKGRQPDLGIYFNGEIEAIKPLSERLLDQIYQFAELIDEHEGCTRYREACTEQLAKVRDENLTPSSKILSRIKQNGSFASTLLEHSKALSRYFTALNLPKEKQDAFTKMAEQSWQEARDKEAADVGDFDSFLKSYFEQS</sequence>
<dbReference type="Gene3D" id="3.30.590.20">
    <property type="match status" value="1"/>
</dbReference>
<comment type="caution">
    <text evidence="11">The sequence shown here is derived from an EMBL/GenBank/DDBJ whole genome shotgun (WGS) entry which is preliminary data.</text>
</comment>
<dbReference type="HAMAP" id="MF_00578">
    <property type="entry name" value="Glu_cys_ligase"/>
    <property type="match status" value="1"/>
</dbReference>
<keyword evidence="4 8" id="KW-0317">Glutathione biosynthesis</keyword>
<dbReference type="InterPro" id="IPR006334">
    <property type="entry name" value="Glut_cys_ligase"/>
</dbReference>